<reference evidence="1" key="2">
    <citation type="journal article" date="2021" name="J Anim Sci Technol">
        <title>Complete genome sequence of Paenibacillus konkukensis sp. nov. SK3146 as a potential probiotic strain.</title>
        <authorList>
            <person name="Jung H.I."/>
            <person name="Park S."/>
            <person name="Niu K.M."/>
            <person name="Lee S.W."/>
            <person name="Kothari D."/>
            <person name="Yi K.J."/>
            <person name="Kim S.K."/>
        </authorList>
    </citation>
    <scope>NUCLEOTIDE SEQUENCE</scope>
    <source>
        <strain evidence="1">SK3146</strain>
    </source>
</reference>
<sequence length="447" mass="49778">MKVDAWKGTASLAASGMLLLAVLTGCSGEKDAQGTTSEPPGPAANTDAFDTNLSAHLSMYVDISLPDEWYKKFVIDPVTKKFPNVQLDLIRKGKGTNPSELVVAGTFPDILYNSPPRLNEYKELGLLYDMSDLIKKYQVDVNKLNQPAMDTIKQIGDQGQIVGLPFWVNWSALYYNKDIFDKFGVAYPKDGMTWEEAIELSRQLTRTDNGVNYRGLDQNLSGFTGQLSLGFVDPKTEKPALLQEEGFKRSYEMLLELYKIPGNENRPSTPKDAFLKDRTLAMWPMYADVPSWISDLEAKGETFNWDMAQMPSFKEAPGVSMAVDSHNLYVTSSSPNKEAAFQVIKYLLSEEPQLQLVKNGFLTSSTDQEINKHFGEDMPVFKGKNLKPVFESTPAPKGALHKYDSIVSSEYNKAFPAVESGSKDINSALREAAELAEKRIEEAKKAK</sequence>
<dbReference type="InterPro" id="IPR006059">
    <property type="entry name" value="SBP"/>
</dbReference>
<proteinExistence type="predicted"/>
<evidence type="ECO:0000313" key="1">
    <source>
        <dbReference type="EMBL" id="UQZ85454.1"/>
    </source>
</evidence>
<dbReference type="RefSeq" id="WP_249861083.1">
    <property type="nucleotide sequence ID" value="NZ_CP027059.1"/>
</dbReference>
<protein>
    <submittedName>
        <fullName evidence="1">Maltose ABC transporter periplasmic protein</fullName>
    </submittedName>
</protein>
<keyword evidence="2" id="KW-1185">Reference proteome</keyword>
<dbReference type="Gene3D" id="3.40.190.10">
    <property type="entry name" value="Periplasmic binding protein-like II"/>
    <property type="match status" value="1"/>
</dbReference>
<reference evidence="1" key="1">
    <citation type="submission" date="2018-02" db="EMBL/GenBank/DDBJ databases">
        <authorList>
            <person name="Kim S.-K."/>
            <person name="Jung H.-I."/>
            <person name="Lee S.-W."/>
        </authorList>
    </citation>
    <scope>NUCLEOTIDE SEQUENCE</scope>
    <source>
        <strain evidence="1">SK3146</strain>
    </source>
</reference>
<dbReference type="Proteomes" id="UP001057134">
    <property type="component" value="Chromosome"/>
</dbReference>
<name>A0ABY4RVR7_9BACL</name>
<dbReference type="PANTHER" id="PTHR43649:SF12">
    <property type="entry name" value="DIACETYLCHITOBIOSE BINDING PROTEIN DASA"/>
    <property type="match status" value="1"/>
</dbReference>
<dbReference type="SUPFAM" id="SSF53850">
    <property type="entry name" value="Periplasmic binding protein-like II"/>
    <property type="match status" value="1"/>
</dbReference>
<dbReference type="InterPro" id="IPR050490">
    <property type="entry name" value="Bact_solute-bd_prot1"/>
</dbReference>
<dbReference type="Pfam" id="PF01547">
    <property type="entry name" value="SBP_bac_1"/>
    <property type="match status" value="1"/>
</dbReference>
<organism evidence="1 2">
    <name type="scientific">Paenibacillus konkukensis</name>
    <dbReference type="NCBI Taxonomy" id="2020716"/>
    <lineage>
        <taxon>Bacteria</taxon>
        <taxon>Bacillati</taxon>
        <taxon>Bacillota</taxon>
        <taxon>Bacilli</taxon>
        <taxon>Bacillales</taxon>
        <taxon>Paenibacillaceae</taxon>
        <taxon>Paenibacillus</taxon>
    </lineage>
</organism>
<dbReference type="PROSITE" id="PS51257">
    <property type="entry name" value="PROKAR_LIPOPROTEIN"/>
    <property type="match status" value="1"/>
</dbReference>
<dbReference type="EMBL" id="CP027059">
    <property type="protein sequence ID" value="UQZ85454.1"/>
    <property type="molecule type" value="Genomic_DNA"/>
</dbReference>
<gene>
    <name evidence="1" type="ORF">SK3146_04743</name>
</gene>
<accession>A0ABY4RVR7</accession>
<evidence type="ECO:0000313" key="2">
    <source>
        <dbReference type="Proteomes" id="UP001057134"/>
    </source>
</evidence>
<dbReference type="PANTHER" id="PTHR43649">
    <property type="entry name" value="ARABINOSE-BINDING PROTEIN-RELATED"/>
    <property type="match status" value="1"/>
</dbReference>